<evidence type="ECO:0000256" key="1">
    <source>
        <dbReference type="ARBA" id="ARBA00001954"/>
    </source>
</evidence>
<evidence type="ECO:0000259" key="18">
    <source>
        <dbReference type="PROSITE" id="PS50016"/>
    </source>
</evidence>
<dbReference type="GO" id="GO:0006355">
    <property type="term" value="P:regulation of DNA-templated transcription"/>
    <property type="evidence" value="ECO:0007669"/>
    <property type="project" value="TreeGrafter"/>
</dbReference>
<organism evidence="22 23">
    <name type="scientific">Anabas testudineus</name>
    <name type="common">Climbing perch</name>
    <name type="synonym">Anthias testudineus</name>
    <dbReference type="NCBI Taxonomy" id="64144"/>
    <lineage>
        <taxon>Eukaryota</taxon>
        <taxon>Metazoa</taxon>
        <taxon>Chordata</taxon>
        <taxon>Craniata</taxon>
        <taxon>Vertebrata</taxon>
        <taxon>Euteleostomi</taxon>
        <taxon>Actinopterygii</taxon>
        <taxon>Neopterygii</taxon>
        <taxon>Teleostei</taxon>
        <taxon>Neoteleostei</taxon>
        <taxon>Acanthomorphata</taxon>
        <taxon>Anabantaria</taxon>
        <taxon>Anabantiformes</taxon>
        <taxon>Anabantoidei</taxon>
        <taxon>Anabantidae</taxon>
        <taxon>Anabas</taxon>
    </lineage>
</organism>
<dbReference type="Pfam" id="PF21323">
    <property type="entry name" value="KDM5_C-hel"/>
    <property type="match status" value="1"/>
</dbReference>
<dbReference type="FunFam" id="3.30.40.10:FF:000158">
    <property type="entry name" value="Lysine (K)-specific demethylase 5A"/>
    <property type="match status" value="1"/>
</dbReference>
<keyword evidence="12" id="KW-0408">Iron</keyword>
<dbReference type="Pfam" id="PF02375">
    <property type="entry name" value="JmjN"/>
    <property type="match status" value="1"/>
</dbReference>
<dbReference type="GO" id="GO:0000785">
    <property type="term" value="C:chromatin"/>
    <property type="evidence" value="ECO:0007669"/>
    <property type="project" value="TreeGrafter"/>
</dbReference>
<dbReference type="SMART" id="SM01014">
    <property type="entry name" value="ARID"/>
    <property type="match status" value="1"/>
</dbReference>
<evidence type="ECO:0000256" key="15">
    <source>
        <dbReference type="PROSITE-ProRule" id="PRU00146"/>
    </source>
</evidence>
<evidence type="ECO:0000313" key="23">
    <source>
        <dbReference type="Proteomes" id="UP000265040"/>
    </source>
</evidence>
<dbReference type="FunFam" id="1.10.150.60:FF:000001">
    <property type="entry name" value="Putative lysine-specific demethylase 5b"/>
    <property type="match status" value="1"/>
</dbReference>
<dbReference type="SUPFAM" id="SSF51197">
    <property type="entry name" value="Clavaminate synthase-like"/>
    <property type="match status" value="1"/>
</dbReference>
<keyword evidence="5" id="KW-0479">Metal-binding</keyword>
<evidence type="ECO:0000256" key="14">
    <source>
        <dbReference type="ARBA" id="ARBA00048734"/>
    </source>
</evidence>
<keyword evidence="11" id="KW-0560">Oxidoreductase</keyword>
<evidence type="ECO:0000256" key="10">
    <source>
        <dbReference type="ARBA" id="ARBA00022964"/>
    </source>
</evidence>
<dbReference type="PANTHER" id="PTHR10694">
    <property type="entry name" value="LYSINE-SPECIFIC DEMETHYLASE"/>
    <property type="match status" value="1"/>
</dbReference>
<evidence type="ECO:0000256" key="6">
    <source>
        <dbReference type="ARBA" id="ARBA00022737"/>
    </source>
</evidence>
<reference evidence="22" key="1">
    <citation type="submission" date="2021-04" db="EMBL/GenBank/DDBJ databases">
        <authorList>
            <consortium name="Wellcome Sanger Institute Data Sharing"/>
        </authorList>
    </citation>
    <scope>NUCLEOTIDE SEQUENCE [LARGE SCALE GENOMIC DNA]</scope>
</reference>
<dbReference type="SMART" id="SM00545">
    <property type="entry name" value="JmjN"/>
    <property type="match status" value="1"/>
</dbReference>
<evidence type="ECO:0000256" key="12">
    <source>
        <dbReference type="ARBA" id="ARBA00023004"/>
    </source>
</evidence>
<feature type="domain" description="JmjC" evidence="21">
    <location>
        <begin position="419"/>
        <end position="585"/>
    </location>
</feature>
<proteinExistence type="inferred from homology"/>
<dbReference type="PROSITE" id="PS50016">
    <property type="entry name" value="ZF_PHD_2"/>
    <property type="match status" value="2"/>
</dbReference>
<evidence type="ECO:0000259" key="21">
    <source>
        <dbReference type="PROSITE" id="PS51184"/>
    </source>
</evidence>
<evidence type="ECO:0000256" key="5">
    <source>
        <dbReference type="ARBA" id="ARBA00022723"/>
    </source>
</evidence>
<dbReference type="Pfam" id="PF02373">
    <property type="entry name" value="JmjC"/>
    <property type="match status" value="1"/>
</dbReference>
<keyword evidence="8" id="KW-0862">Zinc</keyword>
<comment type="cofactor">
    <cofactor evidence="1">
        <name>Fe(2+)</name>
        <dbReference type="ChEBI" id="CHEBI:29033"/>
    </cofactor>
</comment>
<dbReference type="SMART" id="SM00558">
    <property type="entry name" value="JmjC"/>
    <property type="match status" value="1"/>
</dbReference>
<comment type="subcellular location">
    <subcellularLocation>
        <location evidence="2">Nucleus</location>
    </subcellularLocation>
</comment>
<dbReference type="Ensembl" id="ENSATET00000043743.2">
    <property type="protein sequence ID" value="ENSATEP00000041798.1"/>
    <property type="gene ID" value="ENSATEG00000006658.3"/>
</dbReference>
<comment type="catalytic activity">
    <reaction evidence="14">
        <text>N(6),N(6),N(6)-trimethyl-L-lysyl(4)-[histone H3] + 3 2-oxoglutarate + 3 O2 = L-lysyl(4)-[histone H3] + 3 formaldehyde + 3 succinate + 3 CO2</text>
        <dbReference type="Rhea" id="RHEA:60208"/>
        <dbReference type="Rhea" id="RHEA-COMP:15537"/>
        <dbReference type="Rhea" id="RHEA-COMP:15547"/>
        <dbReference type="ChEBI" id="CHEBI:15379"/>
        <dbReference type="ChEBI" id="CHEBI:16526"/>
        <dbReference type="ChEBI" id="CHEBI:16810"/>
        <dbReference type="ChEBI" id="CHEBI:16842"/>
        <dbReference type="ChEBI" id="CHEBI:29969"/>
        <dbReference type="ChEBI" id="CHEBI:30031"/>
        <dbReference type="ChEBI" id="CHEBI:61961"/>
        <dbReference type="EC" id="1.14.11.67"/>
    </reaction>
</comment>
<dbReference type="Gene3D" id="2.60.120.650">
    <property type="entry name" value="Cupin"/>
    <property type="match status" value="1"/>
</dbReference>
<evidence type="ECO:0000256" key="13">
    <source>
        <dbReference type="ARBA" id="ARBA00023242"/>
    </source>
</evidence>
<keyword evidence="16" id="KW-0175">Coiled coil</keyword>
<dbReference type="EC" id="1.14.11.67" evidence="4"/>
<evidence type="ECO:0000256" key="11">
    <source>
        <dbReference type="ARBA" id="ARBA00023002"/>
    </source>
</evidence>
<keyword evidence="7 15" id="KW-0863">Zinc-finger</keyword>
<dbReference type="InterPro" id="IPR019787">
    <property type="entry name" value="Znf_PHD-finger"/>
</dbReference>
<comment type="similarity">
    <text evidence="3">Belongs to the JARID1 histone demethylase family.</text>
</comment>
<dbReference type="Proteomes" id="UP000265040">
    <property type="component" value="Chromosome 23"/>
</dbReference>
<dbReference type="PROSITE" id="PS51184">
    <property type="entry name" value="JMJC"/>
    <property type="match status" value="1"/>
</dbReference>
<dbReference type="PANTHER" id="PTHR10694:SF17">
    <property type="entry name" value="LYSINE-SPECIFIC DEMETHYLASE 5A"/>
    <property type="match status" value="1"/>
</dbReference>
<evidence type="ECO:0000256" key="9">
    <source>
        <dbReference type="ARBA" id="ARBA00022853"/>
    </source>
</evidence>
<dbReference type="InterPro" id="IPR003349">
    <property type="entry name" value="JmjN"/>
</dbReference>
<dbReference type="Gene3D" id="3.30.40.10">
    <property type="entry name" value="Zinc/RING finger domain, C3HC4 (zinc finger)"/>
    <property type="match status" value="1"/>
</dbReference>
<dbReference type="InterPro" id="IPR011011">
    <property type="entry name" value="Znf_FYVE_PHD"/>
</dbReference>
<dbReference type="InterPro" id="IPR003347">
    <property type="entry name" value="JmjC_dom"/>
</dbReference>
<dbReference type="InterPro" id="IPR013083">
    <property type="entry name" value="Znf_RING/FYVE/PHD"/>
</dbReference>
<keyword evidence="23" id="KW-1185">Reference proteome</keyword>
<reference evidence="22" key="3">
    <citation type="submission" date="2025-09" db="UniProtKB">
        <authorList>
            <consortium name="Ensembl"/>
        </authorList>
    </citation>
    <scope>IDENTIFICATION</scope>
</reference>
<dbReference type="SMART" id="SM00501">
    <property type="entry name" value="BRIGHT"/>
    <property type="match status" value="1"/>
</dbReference>
<dbReference type="SUPFAM" id="SSF46774">
    <property type="entry name" value="ARID-like"/>
    <property type="match status" value="1"/>
</dbReference>
<dbReference type="Pfam" id="PF02928">
    <property type="entry name" value="zf-C5HC2"/>
    <property type="match status" value="1"/>
</dbReference>
<keyword evidence="6" id="KW-0677">Repeat</keyword>
<dbReference type="InterPro" id="IPR048615">
    <property type="entry name" value="KDM5_C-hel"/>
</dbReference>
<dbReference type="InterPro" id="IPR047970">
    <property type="entry name" value="KDM5A_PHD2"/>
</dbReference>
<dbReference type="InterPro" id="IPR001606">
    <property type="entry name" value="ARID_dom"/>
</dbReference>
<dbReference type="InterPro" id="IPR013637">
    <property type="entry name" value="Lys_sp_deMease-like_dom"/>
</dbReference>
<reference evidence="22" key="2">
    <citation type="submission" date="2025-08" db="UniProtKB">
        <authorList>
            <consortium name="Ensembl"/>
        </authorList>
    </citation>
    <scope>IDENTIFICATION</scope>
</reference>
<dbReference type="Pfam" id="PF08429">
    <property type="entry name" value="PLU-1"/>
    <property type="match status" value="1"/>
</dbReference>
<dbReference type="InterPro" id="IPR047974">
    <property type="entry name" value="KDM5A_ARID"/>
</dbReference>
<feature type="domain" description="JmjN" evidence="20">
    <location>
        <begin position="13"/>
        <end position="54"/>
    </location>
</feature>
<feature type="domain" description="PHD-type" evidence="18">
    <location>
        <begin position="1119"/>
        <end position="1179"/>
    </location>
</feature>
<accession>A0A7N6A0G8</accession>
<dbReference type="CDD" id="cd16873">
    <property type="entry name" value="ARID_KDM5A"/>
    <property type="match status" value="1"/>
</dbReference>
<dbReference type="InterPro" id="IPR004198">
    <property type="entry name" value="Znf_C5HC2"/>
</dbReference>
<evidence type="ECO:0000313" key="22">
    <source>
        <dbReference type="Ensembl" id="ENSATEP00000041798.1"/>
    </source>
</evidence>
<evidence type="ECO:0000259" key="20">
    <source>
        <dbReference type="PROSITE" id="PS51183"/>
    </source>
</evidence>
<dbReference type="Pfam" id="PF00628">
    <property type="entry name" value="PHD"/>
    <property type="match status" value="2"/>
</dbReference>
<evidence type="ECO:0000256" key="17">
    <source>
        <dbReference type="SAM" id="MobiDB-lite"/>
    </source>
</evidence>
<dbReference type="CDD" id="cd15606">
    <property type="entry name" value="PHD2_KDM5A"/>
    <property type="match status" value="1"/>
</dbReference>
<name>A0A7N6A0G8_ANATE</name>
<dbReference type="FunFam" id="2.60.120.650:FF:000035">
    <property type="entry name" value="PHD transcription factor Rum1"/>
    <property type="match status" value="1"/>
</dbReference>
<dbReference type="SUPFAM" id="SSF57903">
    <property type="entry name" value="FYVE/PHD zinc finger"/>
    <property type="match status" value="2"/>
</dbReference>
<dbReference type="GO" id="GO:0003677">
    <property type="term" value="F:DNA binding"/>
    <property type="evidence" value="ECO:0007669"/>
    <property type="project" value="InterPro"/>
</dbReference>
<dbReference type="InterPro" id="IPR001965">
    <property type="entry name" value="Znf_PHD"/>
</dbReference>
<dbReference type="GO" id="GO:0008270">
    <property type="term" value="F:zinc ion binding"/>
    <property type="evidence" value="ECO:0007669"/>
    <property type="project" value="UniProtKB-KW"/>
</dbReference>
<keyword evidence="10" id="KW-0223">Dioxygenase</keyword>
<protein>
    <recommendedName>
        <fullName evidence="4">[histone H3]-trimethyl-L-lysine(4) demethylase</fullName>
        <ecNumber evidence="4">1.14.11.67</ecNumber>
    </recommendedName>
</protein>
<evidence type="ECO:0000256" key="16">
    <source>
        <dbReference type="SAM" id="Coils"/>
    </source>
</evidence>
<dbReference type="Gene3D" id="1.10.150.60">
    <property type="entry name" value="ARID DNA-binding domain"/>
    <property type="match status" value="1"/>
</dbReference>
<dbReference type="PROSITE" id="PS01359">
    <property type="entry name" value="ZF_PHD_1"/>
    <property type="match status" value="1"/>
</dbReference>
<dbReference type="FunFam" id="2.60.120.650:FF:000001">
    <property type="entry name" value="Putative lysine-specific demethylase 5b"/>
    <property type="match status" value="1"/>
</dbReference>
<feature type="region of interest" description="Disordered" evidence="17">
    <location>
        <begin position="1285"/>
        <end position="1310"/>
    </location>
</feature>
<dbReference type="CDD" id="cd15515">
    <property type="entry name" value="PHD1_KDM5A_like"/>
    <property type="match status" value="1"/>
</dbReference>
<evidence type="ECO:0000259" key="19">
    <source>
        <dbReference type="PROSITE" id="PS51011"/>
    </source>
</evidence>
<evidence type="ECO:0000256" key="2">
    <source>
        <dbReference type="ARBA" id="ARBA00004123"/>
    </source>
</evidence>
<evidence type="ECO:0000256" key="8">
    <source>
        <dbReference type="ARBA" id="ARBA00022833"/>
    </source>
</evidence>
<feature type="domain" description="ARID" evidence="19">
    <location>
        <begin position="78"/>
        <end position="168"/>
    </location>
</feature>
<dbReference type="SMART" id="SM00249">
    <property type="entry name" value="PHD"/>
    <property type="match status" value="2"/>
</dbReference>
<gene>
    <name evidence="22" type="primary">KDM5A</name>
</gene>
<evidence type="ECO:0000256" key="7">
    <source>
        <dbReference type="ARBA" id="ARBA00022771"/>
    </source>
</evidence>
<evidence type="ECO:0000256" key="4">
    <source>
        <dbReference type="ARBA" id="ARBA00012902"/>
    </source>
</evidence>
<dbReference type="GeneTree" id="ENSGT00940000157170"/>
<keyword evidence="13" id="KW-0539">Nucleus</keyword>
<feature type="domain" description="PHD-type" evidence="18">
    <location>
        <begin position="283"/>
        <end position="333"/>
    </location>
</feature>
<evidence type="ECO:0000256" key="3">
    <source>
        <dbReference type="ARBA" id="ARBA00006801"/>
    </source>
</evidence>
<keyword evidence="9" id="KW-0156">Chromatin regulator</keyword>
<dbReference type="InterPro" id="IPR036431">
    <property type="entry name" value="ARID_dom_sf"/>
</dbReference>
<sequence length="1465" mass="166643">MSGFAEFVPPPECPVFEPSWEDFSDPLGFINKIRPIAEKTGICKIRPPEDWQPPFACDVRNFRFTPRVQRLNELEALTRVKLNFLDQIAKFWELQGSKIRFPHVERKILDLYQLSKIVSSEGGFEMVCKEKRWSMVASRMGFPPGKGTGSLLRSHYERILYPYELFQSGATLTVSYAQHSASASCSSSKILDHSRENKEPKGLKIFSASPKMVGLEIVPKQRHLKAQAFAIKMRPRKETLEVNFVSNSSLCLIFACWMMSNLFLSIDMTLLELSASLMTQIDLYLCLVCGRGDEEDRLLLCDGCDDSYHTFCLIPPLQDVPKGDWRCPKFLEAFGFEQAVREYTLQSFGEMADQFKSDYFNMPVHMVPTELVEKEFWRLVSSIEEDVIVEYGADISSKEVGSGFPIRDGKRRLLGDEEEYANSGWNLNNMPVLEQSVLTHINVDISGMKVPWLYVGMCFSSFCWHIEDHWSYSINFLHWGEPKTWYGVPASAAEQLEAVMKKLAPELFDSQPDLLHQLVTIMNPNVLMEHGVPVYRTNQCAGEFVVTFPRAYHSGFNQGYNFAEAVNFCTADWLPMGRQCVAHYRRLHRYCVFSHEELLCKMAADPESLDVELAAAVFKEMGYMMEEETKLRKAVEEMGVLSSEQEVFELVPDDERQCRKCKTTCFLSALTCSCSPDRLVCLHHAADLCDCPLGNKCLRYRYDLEEFPSMLYGVKTRAQSYDTWAKRVTEALAADQKTKKGFMNFTVTTTEYSTKIIFCFSGISFVSRLRSESSRNRTKLTVDELKAFVDQLYRLPCIISQARQVKELLENVEDFHERAQVALSDEMPDSSKLQALLDLGRGLDVELPELPRLKQELQQARWLDEVRITLAEPHRVTLELMKRLIDSGVGLAPHHAVEKAMAELQEILTISERWEDKARACLQARPRHSLVTLESIVLEAKNIPAYLPNILALREALQKAKEWTSKVEAIQSGSSYAYLEQLESLLARGRSIPVRLDPLAQVESQVAAARAWRERTARTFLKKNSTYTLLQVLSPRVDIGIYGNSKSKRKRVKELMEKERGGFDPDTLSDLEDSFEEARDPSTVVAAFKAKEQKEVEAIHSLRAANLAKMAMADRIEEVKFCLCRKTASGFMLQCELCKDWFHGVCVPLPKTGSQKKVGVGWQSNSKDSKFLCPLCQRSRRPRLETILSLLVSLQKLPVRLPEGEALQCLTERAMSWQDRARQALATEELSSALAKLSVLSQRMVEQAAREKTEKIINAELQKAAANPDLQQSHITPPVCGLRRRGDGLGRGHQGNLRKQPRKTPLVPRSLEPPVLELSPQAKAQLEELMMLGDLLEVSLDETQHIWRILQATHPPSEERFLVGLELGLGGKPKKKKLKLNLDKNREMKQLAKRLAKEEKERKRKEKAAAKAEAIREGLEKRKEKKILDIPSKYDWSGAEDSNDENAVCAAKNCQRPCKDKVRTS</sequence>
<dbReference type="PROSITE" id="PS51011">
    <property type="entry name" value="ARID"/>
    <property type="match status" value="1"/>
</dbReference>
<dbReference type="Pfam" id="PF01388">
    <property type="entry name" value="ARID"/>
    <property type="match status" value="1"/>
</dbReference>
<dbReference type="InterPro" id="IPR019786">
    <property type="entry name" value="Zinc_finger_PHD-type_CS"/>
</dbReference>
<feature type="coiled-coil region" evidence="16">
    <location>
        <begin position="1381"/>
        <end position="1422"/>
    </location>
</feature>
<dbReference type="PROSITE" id="PS51183">
    <property type="entry name" value="JMJN"/>
    <property type="match status" value="1"/>
</dbReference>
<dbReference type="GO" id="GO:0034647">
    <property type="term" value="F:histone H3K4me/H3K4me2/H3K4me3 demethylase activity"/>
    <property type="evidence" value="ECO:0007669"/>
    <property type="project" value="UniProtKB-EC"/>
</dbReference>
<dbReference type="GO" id="GO:0005654">
    <property type="term" value="C:nucleoplasm"/>
    <property type="evidence" value="ECO:0007669"/>
    <property type="project" value="UniProtKB-ARBA"/>
</dbReference>